<dbReference type="AlphaFoldDB" id="A0AAD7A651"/>
<keyword evidence="2" id="KW-1185">Reference proteome</keyword>
<name>A0AAD7A651_9AGAR</name>
<protein>
    <submittedName>
        <fullName evidence="1">Uncharacterized protein</fullName>
    </submittedName>
</protein>
<proteinExistence type="predicted"/>
<dbReference type="EMBL" id="JARIHO010000015">
    <property type="protein sequence ID" value="KAJ7349820.1"/>
    <property type="molecule type" value="Genomic_DNA"/>
</dbReference>
<sequence length="213" mass="23783">MPSPLQTVLDVILGITPVPGLSAAFNILSHIVSAIEQARKSKQRLAVLAQSAAQLLQTLNTEFRAARLVQSACGKPLKDLHSLLLDVQKFVNEEQARPFFKVLLNHDDRMEGIDGFYRRMSTLADAFQISALLNIQGMLSNDGWAARQDGDSIHKRLMGLEHQMQLWHTLSANQQPQYFVQPQAGPMNWPLAYGPVVLNPAQTSSVVQHYYVR</sequence>
<reference evidence="1" key="1">
    <citation type="submission" date="2023-03" db="EMBL/GenBank/DDBJ databases">
        <title>Massive genome expansion in bonnet fungi (Mycena s.s.) driven by repeated elements and novel gene families across ecological guilds.</title>
        <authorList>
            <consortium name="Lawrence Berkeley National Laboratory"/>
            <person name="Harder C.B."/>
            <person name="Miyauchi S."/>
            <person name="Viragh M."/>
            <person name="Kuo A."/>
            <person name="Thoen E."/>
            <person name="Andreopoulos B."/>
            <person name="Lu D."/>
            <person name="Skrede I."/>
            <person name="Drula E."/>
            <person name="Henrissat B."/>
            <person name="Morin E."/>
            <person name="Kohler A."/>
            <person name="Barry K."/>
            <person name="LaButti K."/>
            <person name="Morin E."/>
            <person name="Salamov A."/>
            <person name="Lipzen A."/>
            <person name="Mereny Z."/>
            <person name="Hegedus B."/>
            <person name="Baldrian P."/>
            <person name="Stursova M."/>
            <person name="Weitz H."/>
            <person name="Taylor A."/>
            <person name="Grigoriev I.V."/>
            <person name="Nagy L.G."/>
            <person name="Martin F."/>
            <person name="Kauserud H."/>
        </authorList>
    </citation>
    <scope>NUCLEOTIDE SEQUENCE</scope>
    <source>
        <strain evidence="1">CBHHK002</strain>
    </source>
</reference>
<gene>
    <name evidence="1" type="ORF">DFH08DRAFT_125312</name>
</gene>
<dbReference type="Proteomes" id="UP001218218">
    <property type="component" value="Unassembled WGS sequence"/>
</dbReference>
<dbReference type="GO" id="GO:0007166">
    <property type="term" value="P:cell surface receptor signaling pathway"/>
    <property type="evidence" value="ECO:0007669"/>
    <property type="project" value="InterPro"/>
</dbReference>
<dbReference type="CDD" id="cd21037">
    <property type="entry name" value="MLKL_NTD"/>
    <property type="match status" value="1"/>
</dbReference>
<evidence type="ECO:0000313" key="1">
    <source>
        <dbReference type="EMBL" id="KAJ7349820.1"/>
    </source>
</evidence>
<organism evidence="1 2">
    <name type="scientific">Mycena albidolilacea</name>
    <dbReference type="NCBI Taxonomy" id="1033008"/>
    <lineage>
        <taxon>Eukaryota</taxon>
        <taxon>Fungi</taxon>
        <taxon>Dikarya</taxon>
        <taxon>Basidiomycota</taxon>
        <taxon>Agaricomycotina</taxon>
        <taxon>Agaricomycetes</taxon>
        <taxon>Agaricomycetidae</taxon>
        <taxon>Agaricales</taxon>
        <taxon>Marasmiineae</taxon>
        <taxon>Mycenaceae</taxon>
        <taxon>Mycena</taxon>
    </lineage>
</organism>
<dbReference type="Gene3D" id="1.20.930.20">
    <property type="entry name" value="Adaptor protein Cbl, N-terminal domain"/>
    <property type="match status" value="1"/>
</dbReference>
<dbReference type="InterPro" id="IPR059179">
    <property type="entry name" value="MLKL-like_MCAfunc"/>
</dbReference>
<comment type="caution">
    <text evidence="1">The sequence shown here is derived from an EMBL/GenBank/DDBJ whole genome shotgun (WGS) entry which is preliminary data.</text>
</comment>
<accession>A0AAD7A651</accession>
<evidence type="ECO:0000313" key="2">
    <source>
        <dbReference type="Proteomes" id="UP001218218"/>
    </source>
</evidence>
<dbReference type="InterPro" id="IPR036537">
    <property type="entry name" value="Adaptor_Cbl_N_dom_sf"/>
</dbReference>